<dbReference type="PROSITE" id="PS50297">
    <property type="entry name" value="ANK_REP_REGION"/>
    <property type="match status" value="3"/>
</dbReference>
<dbReference type="InterPro" id="IPR036770">
    <property type="entry name" value="Ankyrin_rpt-contain_sf"/>
</dbReference>
<gene>
    <name evidence="6" type="ORF">HAZT_HAZT008896</name>
</gene>
<dbReference type="PANTHER" id="PTHR24198">
    <property type="entry name" value="ANKYRIN REPEAT AND PROTEIN KINASE DOMAIN-CONTAINING PROTEIN"/>
    <property type="match status" value="1"/>
</dbReference>
<dbReference type="PROSITE" id="PS50088">
    <property type="entry name" value="ANK_REPEAT"/>
    <property type="match status" value="3"/>
</dbReference>
<feature type="region of interest" description="Disordered" evidence="4">
    <location>
        <begin position="276"/>
        <end position="401"/>
    </location>
</feature>
<dbReference type="Pfam" id="PF12796">
    <property type="entry name" value="Ank_2"/>
    <property type="match status" value="2"/>
</dbReference>
<evidence type="ECO:0000256" key="2">
    <source>
        <dbReference type="ARBA" id="ARBA00023043"/>
    </source>
</evidence>
<dbReference type="SMART" id="SM00248">
    <property type="entry name" value="ANK"/>
    <property type="match status" value="4"/>
</dbReference>
<feature type="repeat" description="ANK" evidence="3">
    <location>
        <begin position="85"/>
        <end position="117"/>
    </location>
</feature>
<dbReference type="AlphaFoldDB" id="A0A6A0H1S6"/>
<protein>
    <recommendedName>
        <fullName evidence="5">Notch C-terminal domain-containing protein</fullName>
    </recommendedName>
</protein>
<name>A0A6A0H1S6_HYAAZ</name>
<feature type="compositionally biased region" description="Polar residues" evidence="4">
    <location>
        <begin position="366"/>
        <end position="392"/>
    </location>
</feature>
<dbReference type="Gene3D" id="1.25.40.20">
    <property type="entry name" value="Ankyrin repeat-containing domain"/>
    <property type="match status" value="1"/>
</dbReference>
<keyword evidence="1" id="KW-0677">Repeat</keyword>
<feature type="repeat" description="ANK" evidence="3">
    <location>
        <begin position="38"/>
        <end position="70"/>
    </location>
</feature>
<feature type="repeat" description="ANK" evidence="3">
    <location>
        <begin position="5"/>
        <end position="37"/>
    </location>
</feature>
<feature type="compositionally biased region" description="Polar residues" evidence="4">
    <location>
        <begin position="480"/>
        <end position="505"/>
    </location>
</feature>
<feature type="compositionally biased region" description="Low complexity" evidence="4">
    <location>
        <begin position="201"/>
        <end position="215"/>
    </location>
</feature>
<reference evidence="6" key="1">
    <citation type="submission" date="2014-08" db="EMBL/GenBank/DDBJ databases">
        <authorList>
            <person name="Murali S."/>
            <person name="Richards S."/>
            <person name="Bandaranaike D."/>
            <person name="Bellair M."/>
            <person name="Blankenburg K."/>
            <person name="Chao H."/>
            <person name="Dinh H."/>
            <person name="Doddapaneni H."/>
            <person name="Dugan-Rocha S."/>
            <person name="Elkadiri S."/>
            <person name="Gnanaolivu R."/>
            <person name="Hughes D."/>
            <person name="Lee S."/>
            <person name="Li M."/>
            <person name="Ming W."/>
            <person name="Munidasa M."/>
            <person name="Muniz J."/>
            <person name="Nguyen L."/>
            <person name="Osuji N."/>
            <person name="Pu L.-L."/>
            <person name="Puazo M."/>
            <person name="Skinner E."/>
            <person name="Qu C."/>
            <person name="Quiroz J."/>
            <person name="Raj R."/>
            <person name="Weissenberger G."/>
            <person name="Xin Y."/>
            <person name="Zou X."/>
            <person name="Han Y."/>
            <person name="Worley K."/>
            <person name="Muzny D."/>
            <person name="Gibbs R."/>
        </authorList>
    </citation>
    <scope>NUCLEOTIDE SEQUENCE</scope>
    <source>
        <strain evidence="6">HAZT.00-mixed</strain>
        <tissue evidence="6">Whole organism</tissue>
    </source>
</reference>
<proteinExistence type="predicted"/>
<evidence type="ECO:0000256" key="4">
    <source>
        <dbReference type="SAM" id="MobiDB-lite"/>
    </source>
</evidence>
<dbReference type="InterPro" id="IPR024600">
    <property type="entry name" value="Notch_C"/>
</dbReference>
<dbReference type="SUPFAM" id="SSF48403">
    <property type="entry name" value="Ankyrin repeat"/>
    <property type="match status" value="1"/>
</dbReference>
<feature type="compositionally biased region" description="Pro residues" evidence="4">
    <location>
        <begin position="547"/>
        <end position="557"/>
    </location>
</feature>
<reference evidence="6" key="2">
    <citation type="journal article" date="2018" name="Environ. Sci. Technol.">
        <title>The Toxicogenome of Hyalella azteca: A Model for Sediment Ecotoxicology and Evolutionary Toxicology.</title>
        <authorList>
            <person name="Poynton H.C."/>
            <person name="Hasenbein S."/>
            <person name="Benoit J.B."/>
            <person name="Sepulveda M.S."/>
            <person name="Poelchau M.F."/>
            <person name="Hughes D.S.T."/>
            <person name="Murali S.C."/>
            <person name="Chen S."/>
            <person name="Glastad K.M."/>
            <person name="Goodisman M.A.D."/>
            <person name="Werren J.H."/>
            <person name="Vineis J.H."/>
            <person name="Bowen J.L."/>
            <person name="Friedrich M."/>
            <person name="Jones J."/>
            <person name="Robertson H.M."/>
            <person name="Feyereisen R."/>
            <person name="Mechler-Hickson A."/>
            <person name="Mathers N."/>
            <person name="Lee C.E."/>
            <person name="Colbourne J.K."/>
            <person name="Biales A."/>
            <person name="Johnston J.S."/>
            <person name="Wellborn G.A."/>
            <person name="Rosendale A.J."/>
            <person name="Cridge A.G."/>
            <person name="Munoz-Torres M.C."/>
            <person name="Bain P.A."/>
            <person name="Manny A.R."/>
            <person name="Major K.M."/>
            <person name="Lambert F.N."/>
            <person name="Vulpe C.D."/>
            <person name="Tuck P."/>
            <person name="Blalock B.J."/>
            <person name="Lin Y.Y."/>
            <person name="Smith M.E."/>
            <person name="Ochoa-Acuna H."/>
            <person name="Chen M.M."/>
            <person name="Childers C.P."/>
            <person name="Qu J."/>
            <person name="Dugan S."/>
            <person name="Lee S.L."/>
            <person name="Chao H."/>
            <person name="Dinh H."/>
            <person name="Han Y."/>
            <person name="Doddapaneni H."/>
            <person name="Worley K.C."/>
            <person name="Muzny D.M."/>
            <person name="Gibbs R.A."/>
            <person name="Richards S."/>
        </authorList>
    </citation>
    <scope>NUCLEOTIDE SEQUENCE</scope>
    <source>
        <strain evidence="6">HAZT.00-mixed</strain>
        <tissue evidence="6">Whole organism</tissue>
    </source>
</reference>
<evidence type="ECO:0000256" key="3">
    <source>
        <dbReference type="PROSITE-ProRule" id="PRU00023"/>
    </source>
</evidence>
<keyword evidence="2 3" id="KW-0040">ANK repeat</keyword>
<accession>A0A6A0H1S6</accession>
<dbReference type="PANTHER" id="PTHR24198:SF165">
    <property type="entry name" value="ANKYRIN REPEAT-CONTAINING PROTEIN-RELATED"/>
    <property type="match status" value="1"/>
</dbReference>
<feature type="compositionally biased region" description="Polar residues" evidence="4">
    <location>
        <begin position="417"/>
        <end position="429"/>
    </location>
</feature>
<sequence length="567" mass="62126">MKTNDGTTPLILACRLAIEGMVEDLINAEADINATDDGGKTALHWAASVNNIEAVQILLKHGANIDIQDNKVRLQIFLSYQKKAHDETPLFLAAREGSYNACRLLLDHFANRDITDNMERLPEDMAVERYHHDIVKLLRDHHPRSPQLQPLSHAPPNLSQHHLGGQHPAVAAQSIPHRSNTAPRSKAKRPKSQIMAPPINPNDLIPDNNASVKRSSSVKKKRDPPPPPVSSEMPPNSLDGHRMMFKTEMSPEFSGPLSMPQFSELSLKQSNPGFHDCLTSVTSSGNMHQQQQQHQTLDSSDPFNFVQLLNSGGTPPASLAPQPVVHQRQQSMPAAFPPVTSQSYNPQQQLHHTHASPPPPRGAHSAHTSPQSQSIPHYSMHLQNPSHPTSPNKLRPPLPTSPTHLAVLRLATASSGYDFPSTSSAQNLQSDERQQQQQLVMAQQRHNGQQQPQPNASFYPHYPTPPSHHSGVEGTPQHPPNTSSHDSFPTPSPESPGQWSNSPHSQGDWAESVRSPSVSLLAMAGPGQQHVYQVNTVMHPRQTIGLPPQPPGIPPPSSQATQSSIYI</sequence>
<feature type="region of interest" description="Disordered" evidence="4">
    <location>
        <begin position="143"/>
        <end position="242"/>
    </location>
</feature>
<dbReference type="EMBL" id="JQDR03009175">
    <property type="protein sequence ID" value="KAA0196044.1"/>
    <property type="molecule type" value="Genomic_DNA"/>
</dbReference>
<evidence type="ECO:0000259" key="5">
    <source>
        <dbReference type="SMART" id="SM01334"/>
    </source>
</evidence>
<evidence type="ECO:0000313" key="6">
    <source>
        <dbReference type="EMBL" id="KAA0196044.1"/>
    </source>
</evidence>
<feature type="region of interest" description="Disordered" evidence="4">
    <location>
        <begin position="539"/>
        <end position="567"/>
    </location>
</feature>
<feature type="compositionally biased region" description="Polar residues" evidence="4">
    <location>
        <begin position="296"/>
        <end position="313"/>
    </location>
</feature>
<comment type="caution">
    <text evidence="6">The sequence shown here is derived from an EMBL/GenBank/DDBJ whole genome shotgun (WGS) entry which is preliminary data.</text>
</comment>
<dbReference type="SMART" id="SM01334">
    <property type="entry name" value="DUF3454"/>
    <property type="match status" value="1"/>
</dbReference>
<feature type="compositionally biased region" description="Polar residues" evidence="4">
    <location>
        <begin position="339"/>
        <end position="350"/>
    </location>
</feature>
<dbReference type="OrthoDB" id="283575at2759"/>
<organism evidence="6">
    <name type="scientific">Hyalella azteca</name>
    <name type="common">Amphipod</name>
    <dbReference type="NCBI Taxonomy" id="294128"/>
    <lineage>
        <taxon>Eukaryota</taxon>
        <taxon>Metazoa</taxon>
        <taxon>Ecdysozoa</taxon>
        <taxon>Arthropoda</taxon>
        <taxon>Crustacea</taxon>
        <taxon>Multicrustacea</taxon>
        <taxon>Malacostraca</taxon>
        <taxon>Eumalacostraca</taxon>
        <taxon>Peracarida</taxon>
        <taxon>Amphipoda</taxon>
        <taxon>Senticaudata</taxon>
        <taxon>Talitrida</taxon>
        <taxon>Talitroidea</taxon>
        <taxon>Hyalellidae</taxon>
        <taxon>Hyalella</taxon>
    </lineage>
</organism>
<dbReference type="Proteomes" id="UP000711488">
    <property type="component" value="Unassembled WGS sequence"/>
</dbReference>
<reference evidence="6" key="3">
    <citation type="submission" date="2019-06" db="EMBL/GenBank/DDBJ databases">
        <authorList>
            <person name="Poynton C."/>
            <person name="Hasenbein S."/>
            <person name="Benoit J.B."/>
            <person name="Sepulveda M.S."/>
            <person name="Poelchau M.F."/>
            <person name="Murali S.C."/>
            <person name="Chen S."/>
            <person name="Glastad K.M."/>
            <person name="Werren J.H."/>
            <person name="Vineis J.H."/>
            <person name="Bowen J.L."/>
            <person name="Friedrich M."/>
            <person name="Jones J."/>
            <person name="Robertson H.M."/>
            <person name="Feyereisen R."/>
            <person name="Mechler-Hickson A."/>
            <person name="Mathers N."/>
            <person name="Lee C.E."/>
            <person name="Colbourne J.K."/>
            <person name="Biales A."/>
            <person name="Johnston J.S."/>
            <person name="Wellborn G.A."/>
            <person name="Rosendale A.J."/>
            <person name="Cridge A.G."/>
            <person name="Munoz-Torres M.C."/>
            <person name="Bain P.A."/>
            <person name="Manny A.R."/>
            <person name="Major K.M."/>
            <person name="Lambert F.N."/>
            <person name="Vulpe C.D."/>
            <person name="Tuck P."/>
            <person name="Blalock B.J."/>
            <person name="Lin Y.-Y."/>
            <person name="Smith M.E."/>
            <person name="Ochoa-Acuna H."/>
            <person name="Chen M.-J.M."/>
            <person name="Childers C.P."/>
            <person name="Qu J."/>
            <person name="Dugan S."/>
            <person name="Lee S.L."/>
            <person name="Chao H."/>
            <person name="Dinh H."/>
            <person name="Han Y."/>
            <person name="Doddapaneni H."/>
            <person name="Worley K.C."/>
            <person name="Muzny D.M."/>
            <person name="Gibbs R.A."/>
            <person name="Richards S."/>
        </authorList>
    </citation>
    <scope>NUCLEOTIDE SEQUENCE</scope>
    <source>
        <strain evidence="6">HAZT.00-mixed</strain>
        <tissue evidence="6">Whole organism</tissue>
    </source>
</reference>
<dbReference type="InterPro" id="IPR002110">
    <property type="entry name" value="Ankyrin_rpt"/>
</dbReference>
<evidence type="ECO:0000256" key="1">
    <source>
        <dbReference type="ARBA" id="ARBA00022737"/>
    </source>
</evidence>
<feature type="region of interest" description="Disordered" evidence="4">
    <location>
        <begin position="417"/>
        <end position="513"/>
    </location>
</feature>
<feature type="domain" description="Notch C-terminal" evidence="5">
    <location>
        <begin position="459"/>
        <end position="518"/>
    </location>
</feature>
<feature type="compositionally biased region" description="Low complexity" evidence="4">
    <location>
        <begin position="435"/>
        <end position="461"/>
    </location>
</feature>